<reference evidence="1 2" key="1">
    <citation type="submission" date="2019-03" db="EMBL/GenBank/DDBJ databases">
        <title>Genomic Encyclopedia of Type Strains, Phase IV (KMG-IV): sequencing the most valuable type-strain genomes for metagenomic binning, comparative biology and taxonomic classification.</title>
        <authorList>
            <person name="Goeker M."/>
        </authorList>
    </citation>
    <scope>NUCLEOTIDE SEQUENCE [LARGE SCALE GENOMIC DNA]</scope>
    <source>
        <strain evidence="1 2">DSM 24979</strain>
    </source>
</reference>
<gene>
    <name evidence="1" type="ORF">EDD69_101275</name>
</gene>
<evidence type="ECO:0000313" key="1">
    <source>
        <dbReference type="EMBL" id="TCL53267.1"/>
    </source>
</evidence>
<sequence length="37" mass="4275">MYMDEKMLSDPSGVEIAFLCYSTLKILVLYYNDGGFF</sequence>
<organism evidence="1 2">
    <name type="scientific">Thermolongibacillus altinsuensis</name>
    <dbReference type="NCBI Taxonomy" id="575256"/>
    <lineage>
        <taxon>Bacteria</taxon>
        <taxon>Bacillati</taxon>
        <taxon>Bacillota</taxon>
        <taxon>Bacilli</taxon>
        <taxon>Bacillales</taxon>
        <taxon>Anoxybacillaceae</taxon>
        <taxon>Thermolongibacillus</taxon>
    </lineage>
</organism>
<name>A0A4R1QJI2_9BACL</name>
<dbReference type="EMBL" id="SLUL01000001">
    <property type="protein sequence ID" value="TCL53267.1"/>
    <property type="molecule type" value="Genomic_DNA"/>
</dbReference>
<accession>A0A4R1QJI2</accession>
<dbReference type="AlphaFoldDB" id="A0A4R1QJI2"/>
<comment type="caution">
    <text evidence="1">The sequence shown here is derived from an EMBL/GenBank/DDBJ whole genome shotgun (WGS) entry which is preliminary data.</text>
</comment>
<keyword evidence="2" id="KW-1185">Reference proteome</keyword>
<evidence type="ECO:0000313" key="2">
    <source>
        <dbReference type="Proteomes" id="UP000295658"/>
    </source>
</evidence>
<dbReference type="Proteomes" id="UP000295658">
    <property type="component" value="Unassembled WGS sequence"/>
</dbReference>
<protein>
    <submittedName>
        <fullName evidence="1">Uncharacterized protein</fullName>
    </submittedName>
</protein>
<proteinExistence type="predicted"/>